<keyword evidence="7" id="KW-1185">Reference proteome</keyword>
<feature type="non-terminal residue" evidence="6">
    <location>
        <position position="148"/>
    </location>
</feature>
<comment type="similarity">
    <text evidence="1">Belongs to the protein kinase superfamily. STE Ser/Thr protein kinase family. STE20 subfamily.</text>
</comment>
<dbReference type="SUPFAM" id="SSF56112">
    <property type="entry name" value="Protein kinase-like (PK-like)"/>
    <property type="match status" value="1"/>
</dbReference>
<dbReference type="InterPro" id="IPR011009">
    <property type="entry name" value="Kinase-like_dom_sf"/>
</dbReference>
<dbReference type="InterPro" id="IPR051931">
    <property type="entry name" value="PAK3-like"/>
</dbReference>
<dbReference type="Gene3D" id="1.10.510.10">
    <property type="entry name" value="Transferase(Phosphotransferase) domain 1"/>
    <property type="match status" value="1"/>
</dbReference>
<keyword evidence="3" id="KW-0547">Nucleotide-binding</keyword>
<sequence length="148" mass="16551">NQSSAFSPADFGLSAQLTPEQSRQSSVTGTAWWMAPEVVKGRPYGPKVDIRSFGIVAIEMVEQEIPYKNESPLSVRFLIAKKGTPELLQPDLLSPVLRHFLRCCLQTEEAQRWSAKELLQHPFVTSAKPASTLVPLIMEVNKWKEETG</sequence>
<name>A0A7K7Q2B9_ACRAR</name>
<keyword evidence="6" id="KW-0808">Transferase</keyword>
<evidence type="ECO:0000256" key="1">
    <source>
        <dbReference type="ARBA" id="ARBA00008874"/>
    </source>
</evidence>
<gene>
    <name evidence="6" type="primary">Pak2_1</name>
    <name evidence="6" type="ORF">ACRARU_R00631</name>
</gene>
<keyword evidence="4" id="KW-0067">ATP-binding</keyword>
<dbReference type="AlphaFoldDB" id="A0A7K7Q2B9"/>
<dbReference type="SMART" id="SM00220">
    <property type="entry name" value="S_TKc"/>
    <property type="match status" value="1"/>
</dbReference>
<dbReference type="InterPro" id="IPR000719">
    <property type="entry name" value="Prot_kinase_dom"/>
</dbReference>
<proteinExistence type="inferred from homology"/>
<evidence type="ECO:0000256" key="4">
    <source>
        <dbReference type="ARBA" id="ARBA00022840"/>
    </source>
</evidence>
<dbReference type="EMBL" id="VZST01013109">
    <property type="protein sequence ID" value="NWZ74006.1"/>
    <property type="molecule type" value="Genomic_DNA"/>
</dbReference>
<evidence type="ECO:0000256" key="2">
    <source>
        <dbReference type="ARBA" id="ARBA00012513"/>
    </source>
</evidence>
<dbReference type="Pfam" id="PF00069">
    <property type="entry name" value="Pkinase"/>
    <property type="match status" value="1"/>
</dbReference>
<keyword evidence="6" id="KW-0418">Kinase</keyword>
<evidence type="ECO:0000256" key="3">
    <source>
        <dbReference type="ARBA" id="ARBA00022741"/>
    </source>
</evidence>
<reference evidence="6 7" key="1">
    <citation type="submission" date="2019-09" db="EMBL/GenBank/DDBJ databases">
        <title>Bird 10,000 Genomes (B10K) Project - Family phase.</title>
        <authorList>
            <person name="Zhang G."/>
        </authorList>
    </citation>
    <scope>NUCLEOTIDE SEQUENCE [LARGE SCALE GENOMIC DNA]</scope>
    <source>
        <strain evidence="6">OUT-0054</strain>
        <tissue evidence="6">Blood</tissue>
    </source>
</reference>
<evidence type="ECO:0000259" key="5">
    <source>
        <dbReference type="PROSITE" id="PS50011"/>
    </source>
</evidence>
<evidence type="ECO:0000313" key="7">
    <source>
        <dbReference type="Proteomes" id="UP000549775"/>
    </source>
</evidence>
<comment type="caution">
    <text evidence="6">The sequence shown here is derived from an EMBL/GenBank/DDBJ whole genome shotgun (WGS) entry which is preliminary data.</text>
</comment>
<protein>
    <recommendedName>
        <fullName evidence="2">non-specific serine/threonine protein kinase</fullName>
        <ecNumber evidence="2">2.7.11.1</ecNumber>
    </recommendedName>
</protein>
<feature type="domain" description="Protein kinase" evidence="5">
    <location>
        <begin position="1"/>
        <end position="124"/>
    </location>
</feature>
<feature type="non-terminal residue" evidence="6">
    <location>
        <position position="1"/>
    </location>
</feature>
<dbReference type="PROSITE" id="PS50011">
    <property type="entry name" value="PROTEIN_KINASE_DOM"/>
    <property type="match status" value="1"/>
</dbReference>
<dbReference type="GO" id="GO:0005524">
    <property type="term" value="F:ATP binding"/>
    <property type="evidence" value="ECO:0007669"/>
    <property type="project" value="UniProtKB-KW"/>
</dbReference>
<dbReference type="EC" id="2.7.11.1" evidence="2"/>
<dbReference type="PANTHER" id="PTHR45832">
    <property type="entry name" value="SERINE/THREONINE-PROTEIN KINASE SAMKA-RELATED-RELATED"/>
    <property type="match status" value="1"/>
</dbReference>
<accession>A0A7K7Q2B9</accession>
<dbReference type="Proteomes" id="UP000549775">
    <property type="component" value="Unassembled WGS sequence"/>
</dbReference>
<organism evidence="6 7">
    <name type="scientific">Acrocephalus arundinaceus</name>
    <name type="common">Great reed-warbler</name>
    <dbReference type="NCBI Taxonomy" id="39621"/>
    <lineage>
        <taxon>Eukaryota</taxon>
        <taxon>Metazoa</taxon>
        <taxon>Chordata</taxon>
        <taxon>Craniata</taxon>
        <taxon>Vertebrata</taxon>
        <taxon>Euteleostomi</taxon>
        <taxon>Archelosauria</taxon>
        <taxon>Archosauria</taxon>
        <taxon>Dinosauria</taxon>
        <taxon>Saurischia</taxon>
        <taxon>Theropoda</taxon>
        <taxon>Coelurosauria</taxon>
        <taxon>Aves</taxon>
        <taxon>Neognathae</taxon>
        <taxon>Neoaves</taxon>
        <taxon>Telluraves</taxon>
        <taxon>Australaves</taxon>
        <taxon>Passeriformes</taxon>
        <taxon>Sylvioidea</taxon>
        <taxon>Sylviidae</taxon>
        <taxon>Acrocephalinae</taxon>
        <taxon>Acrocephalus</taxon>
    </lineage>
</organism>
<evidence type="ECO:0000313" key="6">
    <source>
        <dbReference type="EMBL" id="NWZ74006.1"/>
    </source>
</evidence>
<dbReference type="PANTHER" id="PTHR45832:SF22">
    <property type="entry name" value="SERINE_THREONINE-PROTEIN KINASE SAMKA-RELATED"/>
    <property type="match status" value="1"/>
</dbReference>
<dbReference type="GO" id="GO:0004674">
    <property type="term" value="F:protein serine/threonine kinase activity"/>
    <property type="evidence" value="ECO:0007669"/>
    <property type="project" value="UniProtKB-EC"/>
</dbReference>
<dbReference type="OrthoDB" id="2914378at2759"/>